<feature type="transmembrane region" description="Helical" evidence="1">
    <location>
        <begin position="15"/>
        <end position="36"/>
    </location>
</feature>
<dbReference type="AlphaFoldDB" id="A0A348HD55"/>
<gene>
    <name evidence="2" type="ORF">ZBT109_0781</name>
</gene>
<name>A0A348HD55_9GAMM</name>
<accession>A0A348HD55</accession>
<proteinExistence type="predicted"/>
<evidence type="ECO:0000313" key="3">
    <source>
        <dbReference type="Proteomes" id="UP000267342"/>
    </source>
</evidence>
<keyword evidence="1" id="KW-0812">Transmembrane</keyword>
<dbReference type="EMBL" id="AP018933">
    <property type="protein sequence ID" value="BBG29557.1"/>
    <property type="molecule type" value="Genomic_DNA"/>
</dbReference>
<dbReference type="RefSeq" id="WP_027706230.1">
    <property type="nucleotide sequence ID" value="NZ_AP018933.1"/>
</dbReference>
<keyword evidence="1" id="KW-0472">Membrane</keyword>
<dbReference type="KEGG" id="zpl:ZBT109_0781"/>
<keyword evidence="1" id="KW-1133">Transmembrane helix</keyword>
<sequence>MTERYWEAGRWARSVLLPAPSTAVAIVMLLGLWWGGQQWMIAPQWRRVSRQIEQAYAQRQHAEHVADAVHRLSTVGHLVRVTEAPLLQACRDQATRRGIDLVALQWHAHEGRLDVSLRGDSTSLLGWWDDVGRSVLLGSVQRWQWQALPKEEGGEERASRRYQLDVTLLPELWHWEALSS</sequence>
<evidence type="ECO:0000313" key="2">
    <source>
        <dbReference type="EMBL" id="BBG29557.1"/>
    </source>
</evidence>
<evidence type="ECO:0000256" key="1">
    <source>
        <dbReference type="SAM" id="Phobius"/>
    </source>
</evidence>
<organism evidence="2 3">
    <name type="scientific">Zymobacter palmae</name>
    <dbReference type="NCBI Taxonomy" id="33074"/>
    <lineage>
        <taxon>Bacteria</taxon>
        <taxon>Pseudomonadati</taxon>
        <taxon>Pseudomonadota</taxon>
        <taxon>Gammaproteobacteria</taxon>
        <taxon>Oceanospirillales</taxon>
        <taxon>Halomonadaceae</taxon>
        <taxon>Zymobacter group</taxon>
        <taxon>Zymobacter</taxon>
    </lineage>
</organism>
<dbReference type="Proteomes" id="UP000267342">
    <property type="component" value="Chromosome"/>
</dbReference>
<dbReference type="STRING" id="1123510.GCA_000620025_01546"/>
<reference evidence="2 3" key="1">
    <citation type="submission" date="2018-09" db="EMBL/GenBank/DDBJ databases">
        <title>Zymobacter palmae IAM14233 (=T109) whole genome analysis.</title>
        <authorList>
            <person name="Yanase H."/>
        </authorList>
    </citation>
    <scope>NUCLEOTIDE SEQUENCE [LARGE SCALE GENOMIC DNA]</scope>
    <source>
        <strain evidence="2 3">IAM14233</strain>
    </source>
</reference>
<keyword evidence="3" id="KW-1185">Reference proteome</keyword>
<protein>
    <submittedName>
        <fullName evidence="2">Uncharacterized protein</fullName>
    </submittedName>
</protein>